<accession>A0AAV4IGK2</accession>
<feature type="compositionally biased region" description="Basic and acidic residues" evidence="2">
    <location>
        <begin position="339"/>
        <end position="352"/>
    </location>
</feature>
<dbReference type="EMBL" id="BMAT01006271">
    <property type="protein sequence ID" value="GFS09374.1"/>
    <property type="molecule type" value="Genomic_DNA"/>
</dbReference>
<feature type="compositionally biased region" description="Polar residues" evidence="2">
    <location>
        <begin position="307"/>
        <end position="316"/>
    </location>
</feature>
<feature type="region of interest" description="Disordered" evidence="2">
    <location>
        <begin position="251"/>
        <end position="380"/>
    </location>
</feature>
<evidence type="ECO:0000313" key="4">
    <source>
        <dbReference type="Proteomes" id="UP000762676"/>
    </source>
</evidence>
<evidence type="ECO:0000256" key="2">
    <source>
        <dbReference type="SAM" id="MobiDB-lite"/>
    </source>
</evidence>
<feature type="compositionally biased region" description="Polar residues" evidence="2">
    <location>
        <begin position="284"/>
        <end position="297"/>
    </location>
</feature>
<dbReference type="InterPro" id="IPR004244">
    <property type="entry name" value="Transposase_22"/>
</dbReference>
<gene>
    <name evidence="3" type="ORF">ElyMa_003036800</name>
</gene>
<dbReference type="AlphaFoldDB" id="A0AAV4IGK2"/>
<evidence type="ECO:0008006" key="5">
    <source>
        <dbReference type="Google" id="ProtNLM"/>
    </source>
</evidence>
<reference evidence="3 4" key="1">
    <citation type="journal article" date="2021" name="Elife">
        <title>Chloroplast acquisition without the gene transfer in kleptoplastic sea slugs, Plakobranchus ocellatus.</title>
        <authorList>
            <person name="Maeda T."/>
            <person name="Takahashi S."/>
            <person name="Yoshida T."/>
            <person name="Shimamura S."/>
            <person name="Takaki Y."/>
            <person name="Nagai Y."/>
            <person name="Toyoda A."/>
            <person name="Suzuki Y."/>
            <person name="Arimoto A."/>
            <person name="Ishii H."/>
            <person name="Satoh N."/>
            <person name="Nishiyama T."/>
            <person name="Hasebe M."/>
            <person name="Maruyama T."/>
            <person name="Minagawa J."/>
            <person name="Obokata J."/>
            <person name="Shigenobu S."/>
        </authorList>
    </citation>
    <scope>NUCLEOTIDE SEQUENCE [LARGE SCALE GENOMIC DNA]</scope>
</reference>
<dbReference type="PANTHER" id="PTHR11505">
    <property type="entry name" value="L1 TRANSPOSABLE ELEMENT-RELATED"/>
    <property type="match status" value="1"/>
</dbReference>
<protein>
    <recommendedName>
        <fullName evidence="5">RRM domain-containing protein</fullName>
    </recommendedName>
</protein>
<evidence type="ECO:0000313" key="3">
    <source>
        <dbReference type="EMBL" id="GFS09374.1"/>
    </source>
</evidence>
<keyword evidence="1" id="KW-0175">Coiled coil</keyword>
<dbReference type="Proteomes" id="UP000762676">
    <property type="component" value="Unassembled WGS sequence"/>
</dbReference>
<dbReference type="Gene3D" id="3.30.70.1820">
    <property type="entry name" value="L1 transposable element, RRM domain"/>
    <property type="match status" value="1"/>
</dbReference>
<evidence type="ECO:0000256" key="1">
    <source>
        <dbReference type="SAM" id="Coils"/>
    </source>
</evidence>
<keyword evidence="4" id="KW-1185">Reference proteome</keyword>
<organism evidence="3 4">
    <name type="scientific">Elysia marginata</name>
    <dbReference type="NCBI Taxonomy" id="1093978"/>
    <lineage>
        <taxon>Eukaryota</taxon>
        <taxon>Metazoa</taxon>
        <taxon>Spiralia</taxon>
        <taxon>Lophotrochozoa</taxon>
        <taxon>Mollusca</taxon>
        <taxon>Gastropoda</taxon>
        <taxon>Heterobranchia</taxon>
        <taxon>Euthyneura</taxon>
        <taxon>Panpulmonata</taxon>
        <taxon>Sacoglossa</taxon>
        <taxon>Placobranchoidea</taxon>
        <taxon>Plakobranchidae</taxon>
        <taxon>Elysia</taxon>
    </lineage>
</organism>
<feature type="coiled-coil region" evidence="1">
    <location>
        <begin position="50"/>
        <end position="91"/>
    </location>
</feature>
<sequence>MPHSKRKKGAYGSDESQEYGQFDLLHKLEQLERKIETISNGNTQRLIDELEIVRGNLHDLQVEQERLKADIRDIKEERSILVDELQEVRNMVTSAKIELNELSQYSRRCNIRIFGIRDNNTERQEQTRELVCNIFKNKLKINLSANSIDKVHRVGKFQSGADRAVIVRFTSHSAAEQVLAGRRLLKGTGITITEDLTKANNQRLRKVKALEGVQQAWTKSGEIFVKDIHDRVHRFFPGNSVGDLNVKIAKQPQHAANKRQYMYRDRQSTERTSNNLPLYERSSTRSPTRNGVTNTDTQECREPPLQPRTSTPSENSDVNKEATQKIPSQKKLQELLSNEEERSHPPQKHTDKTPIGPLDHWVTTPTEGQRSETTKAKRHM</sequence>
<comment type="caution">
    <text evidence="3">The sequence shown here is derived from an EMBL/GenBank/DDBJ whole genome shotgun (WGS) entry which is preliminary data.</text>
</comment>
<proteinExistence type="predicted"/>
<name>A0AAV4IGK2_9GAST</name>
<feature type="compositionally biased region" description="Basic and acidic residues" evidence="2">
    <location>
        <begin position="369"/>
        <end position="380"/>
    </location>
</feature>